<name>A0A8S3BYA0_9BILA</name>
<dbReference type="Proteomes" id="UP000676336">
    <property type="component" value="Unassembled WGS sequence"/>
</dbReference>
<evidence type="ECO:0000256" key="3">
    <source>
        <dbReference type="ARBA" id="ARBA00022490"/>
    </source>
</evidence>
<feature type="non-terminal residue" evidence="15">
    <location>
        <position position="470"/>
    </location>
</feature>
<evidence type="ECO:0000256" key="9">
    <source>
        <dbReference type="ARBA" id="ARBA00023069"/>
    </source>
</evidence>
<evidence type="ECO:0000259" key="14">
    <source>
        <dbReference type="Pfam" id="PF17857"/>
    </source>
</evidence>
<dbReference type="FunFam" id="1.20.920.30:FF:000002">
    <property type="entry name" value="Dynein axonemal heavy chain 3"/>
    <property type="match status" value="1"/>
</dbReference>
<keyword evidence="11" id="KW-0206">Cytoskeleton</keyword>
<evidence type="ECO:0000256" key="8">
    <source>
        <dbReference type="ARBA" id="ARBA00023054"/>
    </source>
</evidence>
<comment type="similarity">
    <text evidence="2">Belongs to the dynein heavy chain family.</text>
</comment>
<dbReference type="InterPro" id="IPR041589">
    <property type="entry name" value="DNAH3_AAA_lid_1"/>
</dbReference>
<keyword evidence="5" id="KW-0547">Nucleotide-binding</keyword>
<dbReference type="InterPro" id="IPR027417">
    <property type="entry name" value="P-loop_NTPase"/>
</dbReference>
<dbReference type="GO" id="GO:0005874">
    <property type="term" value="C:microtubule"/>
    <property type="evidence" value="ECO:0007669"/>
    <property type="project" value="UniProtKB-KW"/>
</dbReference>
<feature type="domain" description="Dynein heavy chain 3 AAA+ lid" evidence="14">
    <location>
        <begin position="14"/>
        <end position="99"/>
    </location>
</feature>
<dbReference type="GO" id="GO:0045505">
    <property type="term" value="F:dynein intermediate chain binding"/>
    <property type="evidence" value="ECO:0007669"/>
    <property type="project" value="InterPro"/>
</dbReference>
<dbReference type="EMBL" id="CAJOBI010166310">
    <property type="protein sequence ID" value="CAF4871092.1"/>
    <property type="molecule type" value="Genomic_DNA"/>
</dbReference>
<dbReference type="GO" id="GO:0007018">
    <property type="term" value="P:microtubule-based movement"/>
    <property type="evidence" value="ECO:0007669"/>
    <property type="project" value="InterPro"/>
</dbReference>
<protein>
    <recommendedName>
        <fullName evidence="17">Dynein heavy chain</fullName>
    </recommendedName>
</protein>
<evidence type="ECO:0000256" key="6">
    <source>
        <dbReference type="ARBA" id="ARBA00022840"/>
    </source>
</evidence>
<dbReference type="SUPFAM" id="SSF52540">
    <property type="entry name" value="P-loop containing nucleoside triphosphate hydrolases"/>
    <property type="match status" value="1"/>
</dbReference>
<comment type="caution">
    <text evidence="15">The sequence shown here is derived from an EMBL/GenBank/DDBJ whole genome shotgun (WGS) entry which is preliminary data.</text>
</comment>
<keyword evidence="9" id="KW-0969">Cilium</keyword>
<dbReference type="Gene3D" id="3.40.50.300">
    <property type="entry name" value="P-loop containing nucleotide triphosphate hydrolases"/>
    <property type="match status" value="1"/>
</dbReference>
<evidence type="ECO:0000313" key="16">
    <source>
        <dbReference type="Proteomes" id="UP000676336"/>
    </source>
</evidence>
<evidence type="ECO:0000256" key="12">
    <source>
        <dbReference type="ARBA" id="ARBA00023273"/>
    </source>
</evidence>
<keyword evidence="6" id="KW-0067">ATP-binding</keyword>
<evidence type="ECO:0000256" key="7">
    <source>
        <dbReference type="ARBA" id="ARBA00023017"/>
    </source>
</evidence>
<evidence type="ECO:0000256" key="5">
    <source>
        <dbReference type="ARBA" id="ARBA00022741"/>
    </source>
</evidence>
<dbReference type="InterPro" id="IPR024317">
    <property type="entry name" value="Dynein_heavy_chain_D4_dom"/>
</dbReference>
<dbReference type="Gene3D" id="1.20.920.20">
    <property type="match status" value="1"/>
</dbReference>
<evidence type="ECO:0008006" key="17">
    <source>
        <dbReference type="Google" id="ProtNLM"/>
    </source>
</evidence>
<dbReference type="Pfam" id="PF17857">
    <property type="entry name" value="AAA_lid_1"/>
    <property type="match status" value="1"/>
</dbReference>
<dbReference type="Pfam" id="PF12780">
    <property type="entry name" value="AAA_8"/>
    <property type="match status" value="1"/>
</dbReference>
<comment type="subcellular location">
    <subcellularLocation>
        <location evidence="1">Cytoplasm</location>
        <location evidence="1">Cytoskeleton</location>
        <location evidence="1">Cilium axoneme</location>
    </subcellularLocation>
</comment>
<feature type="domain" description="Dynein heavy chain AAA module D4" evidence="13">
    <location>
        <begin position="177"/>
        <end position="417"/>
    </location>
</feature>
<keyword evidence="8" id="KW-0175">Coiled coil</keyword>
<accession>A0A8S3BYA0</accession>
<keyword evidence="4" id="KW-0493">Microtubule</keyword>
<dbReference type="GO" id="GO:0005930">
    <property type="term" value="C:axoneme"/>
    <property type="evidence" value="ECO:0007669"/>
    <property type="project" value="UniProtKB-SubCell"/>
</dbReference>
<dbReference type="InterPro" id="IPR026983">
    <property type="entry name" value="DHC"/>
</dbReference>
<evidence type="ECO:0000256" key="4">
    <source>
        <dbReference type="ARBA" id="ARBA00022701"/>
    </source>
</evidence>
<dbReference type="Gene3D" id="1.20.920.30">
    <property type="match status" value="1"/>
</dbReference>
<keyword evidence="7" id="KW-0243">Dynein</keyword>
<dbReference type="PANTHER" id="PTHR22878">
    <property type="entry name" value="DYNEIN HEAVY CHAIN 6, AXONEMAL-LIKE-RELATED"/>
    <property type="match status" value="1"/>
</dbReference>
<evidence type="ECO:0000256" key="10">
    <source>
        <dbReference type="ARBA" id="ARBA00023175"/>
    </source>
</evidence>
<feature type="non-terminal residue" evidence="15">
    <location>
        <position position="1"/>
    </location>
</feature>
<evidence type="ECO:0000313" key="15">
    <source>
        <dbReference type="EMBL" id="CAF4871092.1"/>
    </source>
</evidence>
<sequence>NFNDQFKLVIPMIVQATLSVYKASLLSLLPTPAKSHYLFNLRDFSRVIQGIALGDPESCPDPAAMKRNWIHEILRVFYDRLIDDDDRKWLYEQVIKTSKEVLRENFHNLLGHLDVEKSGTVTEDNLRSLIYCDFGDPKNEARRYLEVTNLEQLRTVSEQYLDEFNQMSKKPMNLVLFRSHALLVGVGGSGRQSLTRLAAHMSEMDTFQVEISKSYTTNEWREDLKRALRKATETDSHLVFLFCDTQIKDESFLEDINNLLNSGEVPNLFPADEKAEIIDKMRALDRQREKVKQTDGSPLALFNMFIQRCRDQLHIVLAMSPIGDAFRSRLRKFPSLVNCCTIDWFQGWPEDALEAVAQKFLEETDMTDEERRSCIDICKYFHVSTQTVSKRFLAELDRHNYVTPTSYLELINTFKTLLEKRRSALLSAKTRYEVGLEKLENAASQVGKMQKTLENLQPQLVEMDKKVDET</sequence>
<reference evidence="15" key="1">
    <citation type="submission" date="2021-02" db="EMBL/GenBank/DDBJ databases">
        <authorList>
            <person name="Nowell W R."/>
        </authorList>
    </citation>
    <scope>NUCLEOTIDE SEQUENCE</scope>
</reference>
<evidence type="ECO:0000256" key="1">
    <source>
        <dbReference type="ARBA" id="ARBA00004430"/>
    </source>
</evidence>
<keyword evidence="10" id="KW-0505">Motor protein</keyword>
<evidence type="ECO:0000256" key="11">
    <source>
        <dbReference type="ARBA" id="ARBA00023212"/>
    </source>
</evidence>
<dbReference type="GO" id="GO:0051959">
    <property type="term" value="F:dynein light intermediate chain binding"/>
    <property type="evidence" value="ECO:0007669"/>
    <property type="project" value="InterPro"/>
</dbReference>
<organism evidence="15 16">
    <name type="scientific">Rotaria magnacalcarata</name>
    <dbReference type="NCBI Taxonomy" id="392030"/>
    <lineage>
        <taxon>Eukaryota</taxon>
        <taxon>Metazoa</taxon>
        <taxon>Spiralia</taxon>
        <taxon>Gnathifera</taxon>
        <taxon>Rotifera</taxon>
        <taxon>Eurotatoria</taxon>
        <taxon>Bdelloidea</taxon>
        <taxon>Philodinida</taxon>
        <taxon>Philodinidae</taxon>
        <taxon>Rotaria</taxon>
    </lineage>
</organism>
<dbReference type="GO" id="GO:0005524">
    <property type="term" value="F:ATP binding"/>
    <property type="evidence" value="ECO:0007669"/>
    <property type="project" value="UniProtKB-KW"/>
</dbReference>
<dbReference type="FunFam" id="3.40.50.300:FF:002141">
    <property type="entry name" value="Dynein heavy chain"/>
    <property type="match status" value="1"/>
</dbReference>
<keyword evidence="3" id="KW-0963">Cytoplasm</keyword>
<keyword evidence="12" id="KW-0966">Cell projection</keyword>
<proteinExistence type="inferred from homology"/>
<evidence type="ECO:0000256" key="2">
    <source>
        <dbReference type="ARBA" id="ARBA00008887"/>
    </source>
</evidence>
<evidence type="ECO:0000259" key="13">
    <source>
        <dbReference type="Pfam" id="PF12780"/>
    </source>
</evidence>
<dbReference type="GO" id="GO:0030286">
    <property type="term" value="C:dynein complex"/>
    <property type="evidence" value="ECO:0007669"/>
    <property type="project" value="UniProtKB-KW"/>
</dbReference>
<dbReference type="AlphaFoldDB" id="A0A8S3BYA0"/>
<dbReference type="PANTHER" id="PTHR22878:SF66">
    <property type="entry name" value="DYNEIN AXONEMAL HEAVY CHAIN 7"/>
    <property type="match status" value="1"/>
</dbReference>
<gene>
    <name evidence="15" type="ORF">SMN809_LOCUS50348</name>
</gene>